<dbReference type="EMBL" id="BARV01014881">
    <property type="protein sequence ID" value="GAI24350.1"/>
    <property type="molecule type" value="Genomic_DNA"/>
</dbReference>
<sequence>PEAKNILEKTSIWIIKNMQMSNGAYRYKMTLNRGKVKTNDVPYMRWGQAWMLLGLVTALNSYM</sequence>
<proteinExistence type="predicted"/>
<gene>
    <name evidence="1" type="ORF">S06H3_25821</name>
</gene>
<feature type="non-terminal residue" evidence="1">
    <location>
        <position position="1"/>
    </location>
</feature>
<name>X1NBZ8_9ZZZZ</name>
<accession>X1NBZ8</accession>
<evidence type="ECO:0000313" key="1">
    <source>
        <dbReference type="EMBL" id="GAI24350.1"/>
    </source>
</evidence>
<comment type="caution">
    <text evidence="1">The sequence shown here is derived from an EMBL/GenBank/DDBJ whole genome shotgun (WGS) entry which is preliminary data.</text>
</comment>
<dbReference type="AlphaFoldDB" id="X1NBZ8"/>
<reference evidence="1" key="1">
    <citation type="journal article" date="2014" name="Front. Microbiol.">
        <title>High frequency of phylogenetically diverse reductive dehalogenase-homologous genes in deep subseafloor sedimentary metagenomes.</title>
        <authorList>
            <person name="Kawai M."/>
            <person name="Futagami T."/>
            <person name="Toyoda A."/>
            <person name="Takaki Y."/>
            <person name="Nishi S."/>
            <person name="Hori S."/>
            <person name="Arai W."/>
            <person name="Tsubouchi T."/>
            <person name="Morono Y."/>
            <person name="Uchiyama I."/>
            <person name="Ito T."/>
            <person name="Fujiyama A."/>
            <person name="Inagaki F."/>
            <person name="Takami H."/>
        </authorList>
    </citation>
    <scope>NUCLEOTIDE SEQUENCE</scope>
    <source>
        <strain evidence="1">Expedition CK06-06</strain>
    </source>
</reference>
<organism evidence="1">
    <name type="scientific">marine sediment metagenome</name>
    <dbReference type="NCBI Taxonomy" id="412755"/>
    <lineage>
        <taxon>unclassified sequences</taxon>
        <taxon>metagenomes</taxon>
        <taxon>ecological metagenomes</taxon>
    </lineage>
</organism>
<protein>
    <submittedName>
        <fullName evidence="1">Uncharacterized protein</fullName>
    </submittedName>
</protein>